<keyword evidence="2" id="KW-1185">Reference proteome</keyword>
<evidence type="ECO:0000313" key="1">
    <source>
        <dbReference type="EMBL" id="EQC32234.1"/>
    </source>
</evidence>
<dbReference type="VEuPathDB" id="FungiDB:SDRG_09984"/>
<dbReference type="SUPFAM" id="SSF52833">
    <property type="entry name" value="Thioredoxin-like"/>
    <property type="match status" value="1"/>
</dbReference>
<name>T0Q309_SAPDV</name>
<dbReference type="AlphaFoldDB" id="T0Q309"/>
<dbReference type="Proteomes" id="UP000030762">
    <property type="component" value="Unassembled WGS sequence"/>
</dbReference>
<organism evidence="1 2">
    <name type="scientific">Saprolegnia diclina (strain VS20)</name>
    <dbReference type="NCBI Taxonomy" id="1156394"/>
    <lineage>
        <taxon>Eukaryota</taxon>
        <taxon>Sar</taxon>
        <taxon>Stramenopiles</taxon>
        <taxon>Oomycota</taxon>
        <taxon>Saprolegniomycetes</taxon>
        <taxon>Saprolegniales</taxon>
        <taxon>Saprolegniaceae</taxon>
        <taxon>Saprolegnia</taxon>
    </lineage>
</organism>
<dbReference type="InParanoid" id="T0Q309"/>
<evidence type="ECO:0008006" key="3">
    <source>
        <dbReference type="Google" id="ProtNLM"/>
    </source>
</evidence>
<protein>
    <recommendedName>
        <fullName evidence="3">GST N-terminal domain-containing protein</fullName>
    </recommendedName>
</protein>
<dbReference type="InterPro" id="IPR036249">
    <property type="entry name" value="Thioredoxin-like_sf"/>
</dbReference>
<dbReference type="CDD" id="cd00299">
    <property type="entry name" value="GST_C_family"/>
    <property type="match status" value="1"/>
</dbReference>
<proteinExistence type="predicted"/>
<dbReference type="eggNOG" id="ENOG502SARQ">
    <property type="taxonomic scope" value="Eukaryota"/>
</dbReference>
<sequence>MAATRAKHVLVTIPASNFCEKARWGLRMAKVDFIEENHAPLFHYAGTVSKGGRSVPLLLVGGSKSILKSSDEIMTFCGEKLPALYPNDTVKDKELYYDNKFGPHARRYAYHTLFSMGPVGRAVVTDPLESAALSTTVSAVFPVLKSLLIRSLNVTPEGAERSWAKIEAEFARVDDILGAAPLGSTYLAGPTFSAADISFCSHVSMLLGPKQSRYIAPYLNPANMPPKFQERYEFLRRSKAGQFVLYCYEKHYPSALESKL</sequence>
<dbReference type="GeneID" id="19950711"/>
<dbReference type="EMBL" id="JH767164">
    <property type="protein sequence ID" value="EQC32234.1"/>
    <property type="molecule type" value="Genomic_DNA"/>
</dbReference>
<dbReference type="RefSeq" id="XP_008614175.1">
    <property type="nucleotide sequence ID" value="XM_008615953.1"/>
</dbReference>
<dbReference type="OMA" id="ISHYCEK"/>
<evidence type="ECO:0000313" key="2">
    <source>
        <dbReference type="Proteomes" id="UP000030762"/>
    </source>
</evidence>
<dbReference type="InterPro" id="IPR036282">
    <property type="entry name" value="Glutathione-S-Trfase_C_sf"/>
</dbReference>
<accession>T0Q309</accession>
<dbReference type="OrthoDB" id="9988732at2759"/>
<gene>
    <name evidence="1" type="ORF">SDRG_09984</name>
</gene>
<dbReference type="SUPFAM" id="SSF47616">
    <property type="entry name" value="GST C-terminal domain-like"/>
    <property type="match status" value="1"/>
</dbReference>
<reference evidence="1 2" key="1">
    <citation type="submission" date="2012-04" db="EMBL/GenBank/DDBJ databases">
        <title>The Genome Sequence of Saprolegnia declina VS20.</title>
        <authorList>
            <consortium name="The Broad Institute Genome Sequencing Platform"/>
            <person name="Russ C."/>
            <person name="Nusbaum C."/>
            <person name="Tyler B."/>
            <person name="van West P."/>
            <person name="Dieguez-Uribeondo J."/>
            <person name="de Bruijn I."/>
            <person name="Tripathy S."/>
            <person name="Jiang R."/>
            <person name="Young S.K."/>
            <person name="Zeng Q."/>
            <person name="Gargeya S."/>
            <person name="Fitzgerald M."/>
            <person name="Haas B."/>
            <person name="Abouelleil A."/>
            <person name="Alvarado L."/>
            <person name="Arachchi H.M."/>
            <person name="Berlin A."/>
            <person name="Chapman S.B."/>
            <person name="Goldberg J."/>
            <person name="Griggs A."/>
            <person name="Gujja S."/>
            <person name="Hansen M."/>
            <person name="Howarth C."/>
            <person name="Imamovic A."/>
            <person name="Larimer J."/>
            <person name="McCowen C."/>
            <person name="Montmayeur A."/>
            <person name="Murphy C."/>
            <person name="Neiman D."/>
            <person name="Pearson M."/>
            <person name="Priest M."/>
            <person name="Roberts A."/>
            <person name="Saif S."/>
            <person name="Shea T."/>
            <person name="Sisk P."/>
            <person name="Sykes S."/>
            <person name="Wortman J."/>
            <person name="Nusbaum C."/>
            <person name="Birren B."/>
        </authorList>
    </citation>
    <scope>NUCLEOTIDE SEQUENCE [LARGE SCALE GENOMIC DNA]</scope>
    <source>
        <strain evidence="1 2">VS20</strain>
    </source>
</reference>